<sequence>MRGSRVNIRNAFEKVTFLAGRTPQHSLSGEGTDAFDTLSAYRDGGVFIAYYDGKSEWERHPGDELVQIIEGQTTVFLLENGEERPVSLSEGELIVVPEMVWHRFDTPNGVKVLTITPQPTEHSIQVPSF</sequence>
<accession>A0A1E5BWT0</accession>
<name>A0A1E5BWT0_9GAMM</name>
<evidence type="ECO:0000313" key="3">
    <source>
        <dbReference type="Proteomes" id="UP000095039"/>
    </source>
</evidence>
<evidence type="ECO:0000259" key="1">
    <source>
        <dbReference type="Pfam" id="PF07883"/>
    </source>
</evidence>
<organism evidence="2 3">
    <name type="scientific">Enterovibrio norvegicus FF-454</name>
    <dbReference type="NCBI Taxonomy" id="1185651"/>
    <lineage>
        <taxon>Bacteria</taxon>
        <taxon>Pseudomonadati</taxon>
        <taxon>Pseudomonadota</taxon>
        <taxon>Gammaproteobacteria</taxon>
        <taxon>Vibrionales</taxon>
        <taxon>Vibrionaceae</taxon>
        <taxon>Enterovibrio</taxon>
    </lineage>
</organism>
<evidence type="ECO:0000313" key="2">
    <source>
        <dbReference type="EMBL" id="OEE57412.1"/>
    </source>
</evidence>
<dbReference type="Gene3D" id="2.60.120.10">
    <property type="entry name" value="Jelly Rolls"/>
    <property type="match status" value="1"/>
</dbReference>
<comment type="caution">
    <text evidence="2">The sequence shown here is derived from an EMBL/GenBank/DDBJ whole genome shotgun (WGS) entry which is preliminary data.</text>
</comment>
<proteinExistence type="predicted"/>
<dbReference type="Pfam" id="PF07883">
    <property type="entry name" value="Cupin_2"/>
    <property type="match status" value="1"/>
</dbReference>
<dbReference type="RefSeq" id="WP_016958298.1">
    <property type="nucleotide sequence ID" value="NZ_AJWN02000109.1"/>
</dbReference>
<protein>
    <submittedName>
        <fullName evidence="2">Cupin</fullName>
    </submittedName>
</protein>
<keyword evidence="3" id="KW-1185">Reference proteome</keyword>
<dbReference type="SUPFAM" id="SSF51182">
    <property type="entry name" value="RmlC-like cupins"/>
    <property type="match status" value="1"/>
</dbReference>
<dbReference type="InterPro" id="IPR014710">
    <property type="entry name" value="RmlC-like_jellyroll"/>
</dbReference>
<feature type="domain" description="Cupin type-2" evidence="1">
    <location>
        <begin position="53"/>
        <end position="113"/>
    </location>
</feature>
<reference evidence="2 3" key="1">
    <citation type="journal article" date="2012" name="Science">
        <title>Ecological populations of bacteria act as socially cohesive units of antibiotic production and resistance.</title>
        <authorList>
            <person name="Cordero O.X."/>
            <person name="Wildschutte H."/>
            <person name="Kirkup B."/>
            <person name="Proehl S."/>
            <person name="Ngo L."/>
            <person name="Hussain F."/>
            <person name="Le Roux F."/>
            <person name="Mincer T."/>
            <person name="Polz M.F."/>
        </authorList>
    </citation>
    <scope>NUCLEOTIDE SEQUENCE [LARGE SCALE GENOMIC DNA]</scope>
    <source>
        <strain evidence="2 3">FF-454</strain>
    </source>
</reference>
<dbReference type="InterPro" id="IPR011051">
    <property type="entry name" value="RmlC_Cupin_sf"/>
</dbReference>
<dbReference type="InterPro" id="IPR013096">
    <property type="entry name" value="Cupin_2"/>
</dbReference>
<dbReference type="EMBL" id="AJWN02000109">
    <property type="protein sequence ID" value="OEE57412.1"/>
    <property type="molecule type" value="Genomic_DNA"/>
</dbReference>
<gene>
    <name evidence="2" type="ORF">A1OK_17455</name>
</gene>
<dbReference type="Proteomes" id="UP000095039">
    <property type="component" value="Unassembled WGS sequence"/>
</dbReference>
<dbReference type="AlphaFoldDB" id="A0A1E5BWT0"/>